<name>A0ABP7MA74_9GAMM</name>
<dbReference type="RefSeq" id="WP_344796603.1">
    <property type="nucleotide sequence ID" value="NZ_BAABBN010000004.1"/>
</dbReference>
<evidence type="ECO:0000313" key="2">
    <source>
        <dbReference type="EMBL" id="GAA3918781.1"/>
    </source>
</evidence>
<comment type="caution">
    <text evidence="2">The sequence shown here is derived from an EMBL/GenBank/DDBJ whole genome shotgun (WGS) entry which is preliminary data.</text>
</comment>
<proteinExistence type="predicted"/>
<keyword evidence="3" id="KW-1185">Reference proteome</keyword>
<accession>A0ABP7MA74</accession>
<feature type="transmembrane region" description="Helical" evidence="1">
    <location>
        <begin position="61"/>
        <end position="87"/>
    </location>
</feature>
<dbReference type="Proteomes" id="UP001501565">
    <property type="component" value="Unassembled WGS sequence"/>
</dbReference>
<keyword evidence="1" id="KW-0812">Transmembrane</keyword>
<dbReference type="EMBL" id="BAABBN010000004">
    <property type="protein sequence ID" value="GAA3918781.1"/>
    <property type="molecule type" value="Genomic_DNA"/>
</dbReference>
<keyword evidence="1" id="KW-0472">Membrane</keyword>
<gene>
    <name evidence="2" type="ORF">GCM10022277_12580</name>
</gene>
<protein>
    <submittedName>
        <fullName evidence="2">Uncharacterized protein</fullName>
    </submittedName>
</protein>
<reference evidence="3" key="1">
    <citation type="journal article" date="2019" name="Int. J. Syst. Evol. Microbiol.">
        <title>The Global Catalogue of Microorganisms (GCM) 10K type strain sequencing project: providing services to taxonomists for standard genome sequencing and annotation.</title>
        <authorList>
            <consortium name="The Broad Institute Genomics Platform"/>
            <consortium name="The Broad Institute Genome Sequencing Center for Infectious Disease"/>
            <person name="Wu L."/>
            <person name="Ma J."/>
        </authorList>
    </citation>
    <scope>NUCLEOTIDE SEQUENCE [LARGE SCALE GENOMIC DNA]</scope>
    <source>
        <strain evidence="3">JCM 17551</strain>
    </source>
</reference>
<feature type="transmembrane region" description="Helical" evidence="1">
    <location>
        <begin position="139"/>
        <end position="159"/>
    </location>
</feature>
<organism evidence="2 3">
    <name type="scientific">Litoribacillus peritrichatus</name>
    <dbReference type="NCBI Taxonomy" id="718191"/>
    <lineage>
        <taxon>Bacteria</taxon>
        <taxon>Pseudomonadati</taxon>
        <taxon>Pseudomonadota</taxon>
        <taxon>Gammaproteobacteria</taxon>
        <taxon>Oceanospirillales</taxon>
        <taxon>Oceanospirillaceae</taxon>
        <taxon>Litoribacillus</taxon>
    </lineage>
</organism>
<sequence length="175" mass="18626">MKGKVIAVGSWVVVLWICKVFLSSLPYKFTSHPDTQHIFGTIGGWMEGVLSQSIGQWFTQYGAFAVGGAELLVSVLLLLPAVFFLITKVNSGVTLPSRALVHSVGGLVASLVMCGAVFFHLATPLGIEVLHNGQSDGGSLFYAAVSILVLGLVMAIVNFSHWQSMKSAHLNPAVQ</sequence>
<evidence type="ECO:0000256" key="1">
    <source>
        <dbReference type="SAM" id="Phobius"/>
    </source>
</evidence>
<keyword evidence="1" id="KW-1133">Transmembrane helix</keyword>
<feature type="transmembrane region" description="Helical" evidence="1">
    <location>
        <begin position="99"/>
        <end position="119"/>
    </location>
</feature>
<evidence type="ECO:0000313" key="3">
    <source>
        <dbReference type="Proteomes" id="UP001501565"/>
    </source>
</evidence>